<protein>
    <recommendedName>
        <fullName evidence="3">carbamoyl-phosphate synthase (glutamine-hydrolyzing)</fullName>
        <ecNumber evidence="3">6.3.5.5</ecNumber>
    </recommendedName>
</protein>
<dbReference type="VEuPathDB" id="TriTrypDB:TCSYLVIO_010497"/>
<comment type="pathway">
    <text evidence="1">Amino-acid biosynthesis; L-arginine biosynthesis; carbamoyl phosphate from bicarbonate: step 1/1.</text>
</comment>
<dbReference type="VEuPathDB" id="TriTrypDB:C3747_31g118"/>
<dbReference type="Pfam" id="PF00117">
    <property type="entry name" value="GATase"/>
    <property type="match status" value="1"/>
</dbReference>
<dbReference type="PRINTS" id="PR00099">
    <property type="entry name" value="CPSGATASE"/>
</dbReference>
<evidence type="ECO:0000256" key="5">
    <source>
        <dbReference type="ARBA" id="ARBA00044031"/>
    </source>
</evidence>
<dbReference type="InterPro" id="IPR035686">
    <property type="entry name" value="CPSase_GATase1"/>
</dbReference>
<feature type="domain" description="Glutamine amidotransferase" evidence="8">
    <location>
        <begin position="1"/>
        <end position="123"/>
    </location>
</feature>
<dbReference type="VEuPathDB" id="TriTrypDB:TcCLB.511647.4"/>
<dbReference type="VEuPathDB" id="TriTrypDB:ECC02_000692"/>
<dbReference type="VEuPathDB" id="TriTrypDB:Tc_MARK_8873"/>
<accession>Q9TX08</accession>
<dbReference type="PANTHER" id="PTHR43418">
    <property type="entry name" value="MULTIFUNCTIONAL TRYPTOPHAN BIOSYNTHESIS PROTEIN-RELATED"/>
    <property type="match status" value="1"/>
</dbReference>
<proteinExistence type="inferred from homology"/>
<evidence type="ECO:0000259" key="8">
    <source>
        <dbReference type="Pfam" id="PF00117"/>
    </source>
</evidence>
<dbReference type="PANTHER" id="PTHR43418:SF7">
    <property type="entry name" value="CARBAMOYL-PHOSPHATE SYNTHASE SMALL CHAIN"/>
    <property type="match status" value="1"/>
</dbReference>
<dbReference type="VEuPathDB" id="TriTrypDB:TCDM_06187"/>
<evidence type="ECO:0000256" key="2">
    <source>
        <dbReference type="ARBA" id="ARBA00007800"/>
    </source>
</evidence>
<comment type="subunit">
    <text evidence="5">Heterodimer composed of 2 chains; the small (or glutamine) chain promotes the hydrolysis of glutamine to ammonia, which is used by the large (or ammonia) chain to synthesize carbamoyl phosphate.</text>
</comment>
<comment type="catalytic activity">
    <reaction evidence="7">
        <text>L-glutamine + H2O = L-glutamate + NH4(+)</text>
        <dbReference type="Rhea" id="RHEA:15889"/>
        <dbReference type="ChEBI" id="CHEBI:15377"/>
        <dbReference type="ChEBI" id="CHEBI:28938"/>
        <dbReference type="ChEBI" id="CHEBI:29985"/>
        <dbReference type="ChEBI" id="CHEBI:58359"/>
    </reaction>
</comment>
<evidence type="ECO:0000256" key="3">
    <source>
        <dbReference type="ARBA" id="ARBA00012738"/>
    </source>
</evidence>
<dbReference type="Gene3D" id="3.40.50.880">
    <property type="match status" value="1"/>
</dbReference>
<dbReference type="AlphaFoldDB" id="Q9TX08"/>
<comment type="catalytic activity">
    <reaction evidence="6">
        <text>hydrogencarbonate + L-glutamine + 2 ATP + H2O = carbamoyl phosphate + L-glutamate + 2 ADP + phosphate + 2 H(+)</text>
        <dbReference type="Rhea" id="RHEA:18633"/>
        <dbReference type="ChEBI" id="CHEBI:15377"/>
        <dbReference type="ChEBI" id="CHEBI:15378"/>
        <dbReference type="ChEBI" id="CHEBI:17544"/>
        <dbReference type="ChEBI" id="CHEBI:29985"/>
        <dbReference type="ChEBI" id="CHEBI:30616"/>
        <dbReference type="ChEBI" id="CHEBI:43474"/>
        <dbReference type="ChEBI" id="CHEBI:58228"/>
        <dbReference type="ChEBI" id="CHEBI:58359"/>
        <dbReference type="ChEBI" id="CHEBI:456216"/>
        <dbReference type="EC" id="6.3.5.5"/>
    </reaction>
</comment>
<dbReference type="InterPro" id="IPR017926">
    <property type="entry name" value="GATASE"/>
</dbReference>
<dbReference type="EC" id="6.3.5.5" evidence="3"/>
<evidence type="ECO:0000256" key="4">
    <source>
        <dbReference type="ARBA" id="ARBA00022962"/>
    </source>
</evidence>
<dbReference type="PRINTS" id="PR00096">
    <property type="entry name" value="GATASE"/>
</dbReference>
<sequence>DGLFISNGPGDPQMCTKTIEHVRWAITQDKPIFGICMGNQILALAAGGSTYKMKYGHRGQNQPSTCRSDGHVFITTQNHGFAVDFKSVSQDEWEECFYNPNDDSNEGLRHRTKPFFSAQFHPEG</sequence>
<evidence type="ECO:0000256" key="6">
    <source>
        <dbReference type="ARBA" id="ARBA00048816"/>
    </source>
</evidence>
<dbReference type="CDD" id="cd01744">
    <property type="entry name" value="GATase1_CPSase"/>
    <property type="match status" value="1"/>
</dbReference>
<name>Q9TX08_TRYCR</name>
<dbReference type="InterPro" id="IPR029062">
    <property type="entry name" value="Class_I_gatase-like"/>
</dbReference>
<dbReference type="VEuPathDB" id="TriTrypDB:BCY84_10575"/>
<dbReference type="InterPro" id="IPR050472">
    <property type="entry name" value="Anth_synth/Amidotransfase"/>
</dbReference>
<comment type="similarity">
    <text evidence="2">Belongs to the CarA family.</text>
</comment>
<dbReference type="VEuPathDB" id="TriTrypDB:TcBrA4_0114180"/>
<dbReference type="PROSITE" id="PS51273">
    <property type="entry name" value="GATASE_TYPE_1"/>
    <property type="match status" value="1"/>
</dbReference>
<organism>
    <name type="scientific">Trypanosoma cruzi</name>
    <dbReference type="NCBI Taxonomy" id="5693"/>
    <lineage>
        <taxon>Eukaryota</taxon>
        <taxon>Discoba</taxon>
        <taxon>Euglenozoa</taxon>
        <taxon>Kinetoplastea</taxon>
        <taxon>Metakinetoplastina</taxon>
        <taxon>Trypanosomatida</taxon>
        <taxon>Trypanosomatidae</taxon>
        <taxon>Trypanosoma</taxon>
        <taxon>Schizotrypanum</taxon>
    </lineage>
</organism>
<dbReference type="VEuPathDB" id="TriTrypDB:C4B63_31g226"/>
<keyword evidence="4" id="KW-0315">Glutamine amidotransferase</keyword>
<dbReference type="VEuPathDB" id="TriTrypDB:TcCL_ESM12233"/>
<dbReference type="PRINTS" id="PR00097">
    <property type="entry name" value="ANTSNTHASEII"/>
</dbReference>
<dbReference type="VEuPathDB" id="TriTrypDB:TcYC6_0066520"/>
<reference key="1">
    <citation type="journal article" date="1994" name="Adv. Exp. Med. Biol.">
        <title>Molecular characterization of a carbamoyl-phosphate synthetase II (CPS II) gene from Trypanosoma cruzi.</title>
        <authorList>
            <person name="Aoki T."/>
            <person name="Shimogawara R."/>
            <person name="Ochiai K."/>
            <person name="Yamasaki H."/>
            <person name="Shimada J."/>
        </authorList>
    </citation>
    <scope>NUCLEOTIDE SEQUENCE</scope>
</reference>
<dbReference type="SUPFAM" id="SSF52317">
    <property type="entry name" value="Class I glutamine amidotransferase-like"/>
    <property type="match status" value="1"/>
</dbReference>
<dbReference type="VEuPathDB" id="TriTrypDB:TcG_08194"/>
<evidence type="ECO:0000256" key="7">
    <source>
        <dbReference type="ARBA" id="ARBA00049285"/>
    </source>
</evidence>
<dbReference type="GO" id="GO:0004088">
    <property type="term" value="F:carbamoyl-phosphate synthase (glutamine-hydrolyzing) activity"/>
    <property type="evidence" value="ECO:0007669"/>
    <property type="project" value="UniProtKB-EC"/>
</dbReference>
<evidence type="ECO:0000256" key="1">
    <source>
        <dbReference type="ARBA" id="ARBA00005077"/>
    </source>
</evidence>